<reference evidence="4" key="2">
    <citation type="submission" date="2019-09" db="UniProtKB">
        <authorList>
            <consortium name="WormBaseParasite"/>
        </authorList>
    </citation>
    <scope>IDENTIFICATION</scope>
</reference>
<protein>
    <submittedName>
        <fullName evidence="4">NET domain-containing protein</fullName>
    </submittedName>
</protein>
<accession>A0A3P8HAV8</accession>
<name>A0A183GNE3_HELPZ</name>
<evidence type="ECO:0000256" key="1">
    <source>
        <dbReference type="SAM" id="MobiDB-lite"/>
    </source>
</evidence>
<evidence type="ECO:0000313" key="4">
    <source>
        <dbReference type="WBParaSite" id="HPBE_0002421301-mRNA-1"/>
    </source>
</evidence>
<dbReference type="AlphaFoldDB" id="A0A183GNE3"/>
<feature type="region of interest" description="Disordered" evidence="1">
    <location>
        <begin position="1"/>
        <end position="27"/>
    </location>
</feature>
<feature type="region of interest" description="Disordered" evidence="1">
    <location>
        <begin position="155"/>
        <end position="174"/>
    </location>
</feature>
<gene>
    <name evidence="2" type="ORF">HPBE_LOCUS24213</name>
</gene>
<keyword evidence="3" id="KW-1185">Reference proteome</keyword>
<dbReference type="OrthoDB" id="5872495at2759"/>
<proteinExistence type="predicted"/>
<accession>A0A183GNE3</accession>
<evidence type="ECO:0000313" key="2">
    <source>
        <dbReference type="EMBL" id="VDP43533.1"/>
    </source>
</evidence>
<sequence>MPTFKGTSGDDPSDSSAPSRLTQSMEHEEIVETNVIRLDPRDLNSIIQAVKADAPSSSQQTSAAYSFKREGFGRQYEFNSSLVRKLSNVHCTEDIETVIPEVIQELNVRNETLKIADSHPQVFQFLDIKTKSESLKSMDPWLSGFMESIKKSEYDGKKRKLSMLPTPFRRQETA</sequence>
<dbReference type="WBParaSite" id="HPBE_0002421301-mRNA-1">
    <property type="protein sequence ID" value="HPBE_0002421301-mRNA-1"/>
    <property type="gene ID" value="HPBE_0002421301"/>
</dbReference>
<reference evidence="2 3" key="1">
    <citation type="submission" date="2018-11" db="EMBL/GenBank/DDBJ databases">
        <authorList>
            <consortium name="Pathogen Informatics"/>
        </authorList>
    </citation>
    <scope>NUCLEOTIDE SEQUENCE [LARGE SCALE GENOMIC DNA]</scope>
</reference>
<dbReference type="EMBL" id="UZAH01036009">
    <property type="protein sequence ID" value="VDP43533.1"/>
    <property type="molecule type" value="Genomic_DNA"/>
</dbReference>
<dbReference type="Proteomes" id="UP000050761">
    <property type="component" value="Unassembled WGS sequence"/>
</dbReference>
<evidence type="ECO:0000313" key="3">
    <source>
        <dbReference type="Proteomes" id="UP000050761"/>
    </source>
</evidence>
<organism evidence="3 4">
    <name type="scientific">Heligmosomoides polygyrus</name>
    <name type="common">Parasitic roundworm</name>
    <dbReference type="NCBI Taxonomy" id="6339"/>
    <lineage>
        <taxon>Eukaryota</taxon>
        <taxon>Metazoa</taxon>
        <taxon>Ecdysozoa</taxon>
        <taxon>Nematoda</taxon>
        <taxon>Chromadorea</taxon>
        <taxon>Rhabditida</taxon>
        <taxon>Rhabditina</taxon>
        <taxon>Rhabditomorpha</taxon>
        <taxon>Strongyloidea</taxon>
        <taxon>Heligmosomidae</taxon>
        <taxon>Heligmosomoides</taxon>
    </lineage>
</organism>